<dbReference type="Pfam" id="PF00535">
    <property type="entry name" value="Glycos_transf_2"/>
    <property type="match status" value="1"/>
</dbReference>
<organism evidence="2 3">
    <name type="scientific">Citrobacter freundii</name>
    <dbReference type="NCBI Taxonomy" id="546"/>
    <lineage>
        <taxon>Bacteria</taxon>
        <taxon>Pseudomonadati</taxon>
        <taxon>Pseudomonadota</taxon>
        <taxon>Gammaproteobacteria</taxon>
        <taxon>Enterobacterales</taxon>
        <taxon>Enterobacteriaceae</taxon>
        <taxon>Citrobacter</taxon>
        <taxon>Citrobacter freundii complex</taxon>
    </lineage>
</organism>
<proteinExistence type="predicted"/>
<dbReference type="CDD" id="cd00761">
    <property type="entry name" value="Glyco_tranf_GTA_type"/>
    <property type="match status" value="1"/>
</dbReference>
<dbReference type="Proteomes" id="UP000510650">
    <property type="component" value="Chromosome"/>
</dbReference>
<dbReference type="RefSeq" id="WP_181218996.1">
    <property type="nucleotide sequence ID" value="NZ_CP055538.1"/>
</dbReference>
<dbReference type="Gene3D" id="3.90.550.10">
    <property type="entry name" value="Spore Coat Polysaccharide Biosynthesis Protein SpsA, Chain A"/>
    <property type="match status" value="1"/>
</dbReference>
<name>A0AAE7GQR0_CITFR</name>
<sequence length="853" mass="97016">MSKSAKTRTILPGVVKTLDTGREKPFVSVVTPTWNRAAFLPWLLYMFRYQDYPADRRELVILDDSPQSHLPLIEQLTQGKPGAFNIRYIHHPERLALGKKRNMLNELAQGEYILCMDDDDFYPADKITYTLAMMQRHRALISGSDQIPIWYSHINRIFKTHRFGPQNILNGTFCYHRNYLKKHRYDDECNLSEEAAFTHNFTANPLQLPGERTILCISHSQNTFDKDFVLGASEPLQTSLEQAIPDPMLKNWYQSLHNATHHQPIRWDAIDQVVIVNLDARTDRLGQIQQELARLNVPAEKITRLAACEDVNGQLGRRQSHLQALHLAQQQGWKNYLLLEDDTVILKQEKHIGVLNALLSALPKLPWEVILLGGEIKQGTVLKNLNGMIHARDCRKVCAYLVNSHYYATLARQMAQDPSESLEAQWQPLLRDGKWLACYPSIAYQRAGYSDIEKQETDNIRFYFNKINKAPANFQPVTSAPSQPVNAVDNTIAFFMETSFHYAVYQPIIAALQAMGQTCSLLVNDRIHKPFLDEMAATINAINDPTLGGARISEVIQQRKRFKCLVSPYYTPALKDLADIHVRAMYGLAKEEWNHAWWNTFYHRILCYSHYSKQALDINGSAKVVGNPRFDRWHQGHVETSLPASLKFDAKKPTLLYAPTYGALSSLPHWAEKLSHLSHDFNIICKLHHGTCSRPEEAASLTLARKCFKNRTDASDHVLPLLAKADYVLTDNSGFIFDALHANKRVILLDWPGMQALLDGQKSYSSPRSADQQIRAILPVASDMVELRNLLSSSNDWNALQAPLDEIRQHYCDAFMDGKAGKRAASEIAEVLENSSLVSMNTLLLSLQKKLFP</sequence>
<dbReference type="PANTHER" id="PTHR22916">
    <property type="entry name" value="GLYCOSYLTRANSFERASE"/>
    <property type="match status" value="1"/>
</dbReference>
<dbReference type="PANTHER" id="PTHR22916:SF3">
    <property type="entry name" value="UDP-GLCNAC:BETAGAL BETA-1,3-N-ACETYLGLUCOSAMINYLTRANSFERASE-LIKE PROTEIN 1"/>
    <property type="match status" value="1"/>
</dbReference>
<reference evidence="3" key="1">
    <citation type="submission" date="2020-06" db="EMBL/GenBank/DDBJ databases">
        <title>REHAB project genomes.</title>
        <authorList>
            <person name="Shaw L.P."/>
        </authorList>
    </citation>
    <scope>NUCLEOTIDE SEQUENCE [LARGE SCALE GENOMIC DNA]</scope>
    <source>
        <strain evidence="3">RHBSTW-00398</strain>
    </source>
</reference>
<protein>
    <submittedName>
        <fullName evidence="2">Glycosyltransferase</fullName>
    </submittedName>
</protein>
<dbReference type="Gene3D" id="3.40.50.12580">
    <property type="match status" value="1"/>
</dbReference>
<dbReference type="GO" id="GO:0016758">
    <property type="term" value="F:hexosyltransferase activity"/>
    <property type="evidence" value="ECO:0007669"/>
    <property type="project" value="UniProtKB-ARBA"/>
</dbReference>
<dbReference type="AlphaFoldDB" id="A0AAE7GQR0"/>
<evidence type="ECO:0000313" key="2">
    <source>
        <dbReference type="EMBL" id="QLO12812.1"/>
    </source>
</evidence>
<dbReference type="SUPFAM" id="SSF53448">
    <property type="entry name" value="Nucleotide-diphospho-sugar transferases"/>
    <property type="match status" value="1"/>
</dbReference>
<gene>
    <name evidence="2" type="ORF">HV183_04815</name>
</gene>
<dbReference type="InterPro" id="IPR043148">
    <property type="entry name" value="TagF_C"/>
</dbReference>
<dbReference type="InterPro" id="IPR029044">
    <property type="entry name" value="Nucleotide-diphossugar_trans"/>
</dbReference>
<dbReference type="InterPro" id="IPR001173">
    <property type="entry name" value="Glyco_trans_2-like"/>
</dbReference>
<evidence type="ECO:0000313" key="3">
    <source>
        <dbReference type="Proteomes" id="UP000510650"/>
    </source>
</evidence>
<dbReference type="EMBL" id="CP055538">
    <property type="protein sequence ID" value="QLO12812.1"/>
    <property type="molecule type" value="Genomic_DNA"/>
</dbReference>
<accession>A0AAE7GQR0</accession>
<feature type="domain" description="Glycosyltransferase 2-like" evidence="1">
    <location>
        <begin position="28"/>
        <end position="160"/>
    </location>
</feature>
<dbReference type="SUPFAM" id="SSF53756">
    <property type="entry name" value="UDP-Glycosyltransferase/glycogen phosphorylase"/>
    <property type="match status" value="1"/>
</dbReference>
<evidence type="ECO:0000259" key="1">
    <source>
        <dbReference type="Pfam" id="PF00535"/>
    </source>
</evidence>